<accession>A0ABC8T4T2</accession>
<dbReference type="PANTHER" id="PTHR36892:SF1">
    <property type="entry name" value="OS05G0518200 PROTEIN"/>
    <property type="match status" value="1"/>
</dbReference>
<evidence type="ECO:0000256" key="1">
    <source>
        <dbReference type="SAM" id="MobiDB-lite"/>
    </source>
</evidence>
<comment type="caution">
    <text evidence="2">The sequence shown here is derived from an EMBL/GenBank/DDBJ whole genome shotgun (WGS) entry which is preliminary data.</text>
</comment>
<gene>
    <name evidence="2" type="ORF">ILEXP_LOCUS33548</name>
</gene>
<sequence>MALAFEGFSIREYASKMRTVDVAKCWPFSEANKEVVEALLPPITVKKFNWWRDEVDLVRFSCVDKDEFKVVQGEASKSTQNESVVEDRKGEDETIEGAVESSEKALGSDGRKLELICPVRRVFKAATVKVMNAHVGGSLSHRAREESKKQMKVKTRAKSKAKAPKKRSIVEIFAVAPQVERVDDDDDENEEEDEDDDNGHANEYYGENVPALADILLEIKSKKNRKKKTPKWKDETLAILSKLKKKKKASKFKNKGKKESGSSGIMVGSITNKFEVKRDLQAAIYGLDSLELSQMGM</sequence>
<dbReference type="Proteomes" id="UP001642360">
    <property type="component" value="Unassembled WGS sequence"/>
</dbReference>
<evidence type="ECO:0000313" key="3">
    <source>
        <dbReference type="Proteomes" id="UP001642360"/>
    </source>
</evidence>
<proteinExistence type="predicted"/>
<reference evidence="2 3" key="1">
    <citation type="submission" date="2024-02" db="EMBL/GenBank/DDBJ databases">
        <authorList>
            <person name="Vignale AGUSTIN F."/>
            <person name="Sosa J E."/>
            <person name="Modenutti C."/>
        </authorList>
    </citation>
    <scope>NUCLEOTIDE SEQUENCE [LARGE SCALE GENOMIC DNA]</scope>
</reference>
<dbReference type="AlphaFoldDB" id="A0ABC8T4T2"/>
<feature type="region of interest" description="Disordered" evidence="1">
    <location>
        <begin position="180"/>
        <end position="204"/>
    </location>
</feature>
<dbReference type="EMBL" id="CAUOFW020004203">
    <property type="protein sequence ID" value="CAK9164433.1"/>
    <property type="molecule type" value="Genomic_DNA"/>
</dbReference>
<name>A0ABC8T4T2_9AQUA</name>
<evidence type="ECO:0000313" key="2">
    <source>
        <dbReference type="EMBL" id="CAK9164433.1"/>
    </source>
</evidence>
<feature type="compositionally biased region" description="Acidic residues" evidence="1">
    <location>
        <begin position="182"/>
        <end position="197"/>
    </location>
</feature>
<feature type="region of interest" description="Disordered" evidence="1">
    <location>
        <begin position="79"/>
        <end position="100"/>
    </location>
</feature>
<dbReference type="PANTHER" id="PTHR36892">
    <property type="entry name" value="OS01G0201800 PROTEIN"/>
    <property type="match status" value="1"/>
</dbReference>
<keyword evidence="3" id="KW-1185">Reference proteome</keyword>
<protein>
    <submittedName>
        <fullName evidence="2">Uncharacterized protein</fullName>
    </submittedName>
</protein>
<organism evidence="2 3">
    <name type="scientific">Ilex paraguariensis</name>
    <name type="common">yerba mate</name>
    <dbReference type="NCBI Taxonomy" id="185542"/>
    <lineage>
        <taxon>Eukaryota</taxon>
        <taxon>Viridiplantae</taxon>
        <taxon>Streptophyta</taxon>
        <taxon>Embryophyta</taxon>
        <taxon>Tracheophyta</taxon>
        <taxon>Spermatophyta</taxon>
        <taxon>Magnoliopsida</taxon>
        <taxon>eudicotyledons</taxon>
        <taxon>Gunneridae</taxon>
        <taxon>Pentapetalae</taxon>
        <taxon>asterids</taxon>
        <taxon>campanulids</taxon>
        <taxon>Aquifoliales</taxon>
        <taxon>Aquifoliaceae</taxon>
        <taxon>Ilex</taxon>
    </lineage>
</organism>